<keyword evidence="2" id="KW-1185">Reference proteome</keyword>
<accession>A0A9W9UYF0</accession>
<reference evidence="1" key="1">
    <citation type="submission" date="2022-12" db="EMBL/GenBank/DDBJ databases">
        <authorList>
            <person name="Petersen C."/>
        </authorList>
    </citation>
    <scope>NUCLEOTIDE SEQUENCE</scope>
    <source>
        <strain evidence="1">IBT 3081</strain>
    </source>
</reference>
<protein>
    <recommendedName>
        <fullName evidence="3">Cytochrome P450</fullName>
    </recommendedName>
</protein>
<dbReference type="EMBL" id="JAPZBT010000004">
    <property type="protein sequence ID" value="KAJ5359785.1"/>
    <property type="molecule type" value="Genomic_DNA"/>
</dbReference>
<sequence length="123" mass="13804">MEDGFRGPLRYLHSKQRFFKSCGRGRRAREYVMSHVTRNEKGKDLSRGADQALGIRLANDSMGTALSALFYCLSRDERVAHKLKASIIDTIGLKPPTWGQLGSLGYIRCELQDGRDLSVGCRL</sequence>
<gene>
    <name evidence="1" type="ORF">N7517_008976</name>
</gene>
<dbReference type="OrthoDB" id="1470350at2759"/>
<evidence type="ECO:0008006" key="3">
    <source>
        <dbReference type="Google" id="ProtNLM"/>
    </source>
</evidence>
<dbReference type="RefSeq" id="XP_056575271.1">
    <property type="nucleotide sequence ID" value="XM_056726699.1"/>
</dbReference>
<name>A0A9W9UYF0_9EURO</name>
<organism evidence="1 2">
    <name type="scientific">Penicillium concentricum</name>
    <dbReference type="NCBI Taxonomy" id="293559"/>
    <lineage>
        <taxon>Eukaryota</taxon>
        <taxon>Fungi</taxon>
        <taxon>Dikarya</taxon>
        <taxon>Ascomycota</taxon>
        <taxon>Pezizomycotina</taxon>
        <taxon>Eurotiomycetes</taxon>
        <taxon>Eurotiomycetidae</taxon>
        <taxon>Eurotiales</taxon>
        <taxon>Aspergillaceae</taxon>
        <taxon>Penicillium</taxon>
    </lineage>
</organism>
<dbReference type="Proteomes" id="UP001147752">
    <property type="component" value="Unassembled WGS sequence"/>
</dbReference>
<comment type="caution">
    <text evidence="1">The sequence shown here is derived from an EMBL/GenBank/DDBJ whole genome shotgun (WGS) entry which is preliminary data.</text>
</comment>
<evidence type="ECO:0000313" key="1">
    <source>
        <dbReference type="EMBL" id="KAJ5359785.1"/>
    </source>
</evidence>
<reference evidence="1" key="2">
    <citation type="journal article" date="2023" name="IMA Fungus">
        <title>Comparative genomic study of the Penicillium genus elucidates a diverse pangenome and 15 lateral gene transfer events.</title>
        <authorList>
            <person name="Petersen C."/>
            <person name="Sorensen T."/>
            <person name="Nielsen M.R."/>
            <person name="Sondergaard T.E."/>
            <person name="Sorensen J.L."/>
            <person name="Fitzpatrick D.A."/>
            <person name="Frisvad J.C."/>
            <person name="Nielsen K.L."/>
        </authorList>
    </citation>
    <scope>NUCLEOTIDE SEQUENCE</scope>
    <source>
        <strain evidence="1">IBT 3081</strain>
    </source>
</reference>
<dbReference type="AlphaFoldDB" id="A0A9W9UYF0"/>
<dbReference type="GeneID" id="81465882"/>
<proteinExistence type="predicted"/>
<evidence type="ECO:0000313" key="2">
    <source>
        <dbReference type="Proteomes" id="UP001147752"/>
    </source>
</evidence>